<dbReference type="Proteomes" id="UP000094527">
    <property type="component" value="Unassembled WGS sequence"/>
</dbReference>
<dbReference type="EMBL" id="LJIJ01001097">
    <property type="protein sequence ID" value="ODM93015.1"/>
    <property type="molecule type" value="Genomic_DNA"/>
</dbReference>
<name>A0A1D2MJH7_ORCCI</name>
<evidence type="ECO:0000313" key="2">
    <source>
        <dbReference type="Proteomes" id="UP000094527"/>
    </source>
</evidence>
<gene>
    <name evidence="1" type="ORF">Ocin01_13659</name>
</gene>
<dbReference type="AlphaFoldDB" id="A0A1D2MJH7"/>
<accession>A0A1D2MJH7</accession>
<comment type="caution">
    <text evidence="1">The sequence shown here is derived from an EMBL/GenBank/DDBJ whole genome shotgun (WGS) entry which is preliminary data.</text>
</comment>
<proteinExistence type="predicted"/>
<dbReference type="OrthoDB" id="684045at2759"/>
<reference evidence="1 2" key="1">
    <citation type="journal article" date="2016" name="Genome Biol. Evol.">
        <title>Gene Family Evolution Reflects Adaptation to Soil Environmental Stressors in the Genome of the Collembolan Orchesella cincta.</title>
        <authorList>
            <person name="Faddeeva-Vakhrusheva A."/>
            <person name="Derks M.F."/>
            <person name="Anvar S.Y."/>
            <person name="Agamennone V."/>
            <person name="Suring W."/>
            <person name="Smit S."/>
            <person name="van Straalen N.M."/>
            <person name="Roelofs D."/>
        </authorList>
    </citation>
    <scope>NUCLEOTIDE SEQUENCE [LARGE SCALE GENOMIC DNA]</scope>
    <source>
        <tissue evidence="1">Mixed pool</tissue>
    </source>
</reference>
<sequence>MMWSSLVTKDFLMPTPVFFERMFETDCKETQSGKAKLNLSEEGLKAFLTLCIASSGFSERASTYRSGTSGIRP</sequence>
<organism evidence="1 2">
    <name type="scientific">Orchesella cincta</name>
    <name type="common">Springtail</name>
    <name type="synonym">Podura cincta</name>
    <dbReference type="NCBI Taxonomy" id="48709"/>
    <lineage>
        <taxon>Eukaryota</taxon>
        <taxon>Metazoa</taxon>
        <taxon>Ecdysozoa</taxon>
        <taxon>Arthropoda</taxon>
        <taxon>Hexapoda</taxon>
        <taxon>Collembola</taxon>
        <taxon>Entomobryomorpha</taxon>
        <taxon>Entomobryoidea</taxon>
        <taxon>Orchesellidae</taxon>
        <taxon>Orchesellinae</taxon>
        <taxon>Orchesella</taxon>
    </lineage>
</organism>
<evidence type="ECO:0000313" key="1">
    <source>
        <dbReference type="EMBL" id="ODM93015.1"/>
    </source>
</evidence>
<keyword evidence="2" id="KW-1185">Reference proteome</keyword>
<protein>
    <submittedName>
        <fullName evidence="1">Uncharacterized protein</fullName>
    </submittedName>
</protein>